<proteinExistence type="predicted"/>
<evidence type="ECO:0000313" key="2">
    <source>
        <dbReference type="EMBL" id="KAK3794230.1"/>
    </source>
</evidence>
<evidence type="ECO:0000313" key="3">
    <source>
        <dbReference type="Proteomes" id="UP001283361"/>
    </source>
</evidence>
<feature type="region of interest" description="Disordered" evidence="1">
    <location>
        <begin position="10"/>
        <end position="32"/>
    </location>
</feature>
<evidence type="ECO:0000256" key="1">
    <source>
        <dbReference type="SAM" id="MobiDB-lite"/>
    </source>
</evidence>
<name>A0AAE1AUY1_9GAST</name>
<feature type="compositionally biased region" description="Polar residues" evidence="1">
    <location>
        <begin position="47"/>
        <end position="71"/>
    </location>
</feature>
<accession>A0AAE1AUY1</accession>
<gene>
    <name evidence="2" type="ORF">RRG08_039011</name>
</gene>
<feature type="region of interest" description="Disordered" evidence="1">
    <location>
        <begin position="46"/>
        <end position="71"/>
    </location>
</feature>
<dbReference type="AlphaFoldDB" id="A0AAE1AUY1"/>
<protein>
    <submittedName>
        <fullName evidence="2">Uncharacterized protein</fullName>
    </submittedName>
</protein>
<comment type="caution">
    <text evidence="2">The sequence shown here is derived from an EMBL/GenBank/DDBJ whole genome shotgun (WGS) entry which is preliminary data.</text>
</comment>
<dbReference type="EMBL" id="JAWDGP010001131">
    <property type="protein sequence ID" value="KAK3794230.1"/>
    <property type="molecule type" value="Genomic_DNA"/>
</dbReference>
<reference evidence="2" key="1">
    <citation type="journal article" date="2023" name="G3 (Bethesda)">
        <title>A reference genome for the long-term kleptoplast-retaining sea slug Elysia crispata morphotype clarki.</title>
        <authorList>
            <person name="Eastman K.E."/>
            <person name="Pendleton A.L."/>
            <person name="Shaikh M.A."/>
            <person name="Suttiyut T."/>
            <person name="Ogas R."/>
            <person name="Tomko P."/>
            <person name="Gavelis G."/>
            <person name="Widhalm J.R."/>
            <person name="Wisecaver J.H."/>
        </authorList>
    </citation>
    <scope>NUCLEOTIDE SEQUENCE</scope>
    <source>
        <strain evidence="2">ECLA1</strain>
    </source>
</reference>
<keyword evidence="3" id="KW-1185">Reference proteome</keyword>
<dbReference type="Proteomes" id="UP001283361">
    <property type="component" value="Unassembled WGS sequence"/>
</dbReference>
<feature type="compositionally biased region" description="Polar residues" evidence="1">
    <location>
        <begin position="14"/>
        <end position="23"/>
    </location>
</feature>
<organism evidence="2 3">
    <name type="scientific">Elysia crispata</name>
    <name type="common">lettuce slug</name>
    <dbReference type="NCBI Taxonomy" id="231223"/>
    <lineage>
        <taxon>Eukaryota</taxon>
        <taxon>Metazoa</taxon>
        <taxon>Spiralia</taxon>
        <taxon>Lophotrochozoa</taxon>
        <taxon>Mollusca</taxon>
        <taxon>Gastropoda</taxon>
        <taxon>Heterobranchia</taxon>
        <taxon>Euthyneura</taxon>
        <taxon>Panpulmonata</taxon>
        <taxon>Sacoglossa</taxon>
        <taxon>Placobranchoidea</taxon>
        <taxon>Plakobranchidae</taxon>
        <taxon>Elysia</taxon>
    </lineage>
</organism>
<sequence length="173" mass="19052">MAFNFMESLIDNPNLESLDTPNDNSDESDIDLDFEPLNQDFEELIESSESTDSVDLESGNSPSGCKWVSTPTPVESLLQETGKRKSTTAEVPSVASYAPCDPGSHRLNYLDATAYAINARMTSERQGYSSSLRCLMEGDMEFRIAIQDGGPPHGNFLTPNTPANFDIYLRPDN</sequence>